<dbReference type="EMBL" id="WITJ01000006">
    <property type="protein sequence ID" value="MQW39309.1"/>
    <property type="molecule type" value="Genomic_DNA"/>
</dbReference>
<organism evidence="3 4">
    <name type="scientific">Lactococcus hircilactis</name>
    <dbReference type="NCBI Taxonomy" id="1494462"/>
    <lineage>
        <taxon>Bacteria</taxon>
        <taxon>Bacillati</taxon>
        <taxon>Bacillota</taxon>
        <taxon>Bacilli</taxon>
        <taxon>Lactobacillales</taxon>
        <taxon>Streptococcaceae</taxon>
        <taxon>Lactococcus</taxon>
    </lineage>
</organism>
<dbReference type="OrthoDB" id="9811174at2"/>
<dbReference type="Proteomes" id="UP000439550">
    <property type="component" value="Unassembled WGS sequence"/>
</dbReference>
<keyword evidence="4" id="KW-1185">Reference proteome</keyword>
<sequence length="127" mass="14657">MKIKDVTLKTGLSANAIRYYEKEHLITIARNQSGYREFSTANLERLRLITQLRAAGCGIDFLRHYCALLDDDENHDKEQKQLLADEAIVARQRLQSLADAVDFLDWKVSVYYDRVKHLGDASKNKDK</sequence>
<dbReference type="PANTHER" id="PTHR30204:SF98">
    <property type="entry name" value="HTH-TYPE TRANSCRIPTIONAL REGULATOR ADHR"/>
    <property type="match status" value="1"/>
</dbReference>
<comment type="caution">
    <text evidence="3">The sequence shown here is derived from an EMBL/GenBank/DDBJ whole genome shotgun (WGS) entry which is preliminary data.</text>
</comment>
<gene>
    <name evidence="3" type="ORF">GHI93_05065</name>
</gene>
<accession>A0A7X2D028</accession>
<keyword evidence="1" id="KW-0238">DNA-binding</keyword>
<dbReference type="InterPro" id="IPR000551">
    <property type="entry name" value="MerR-type_HTH_dom"/>
</dbReference>
<protein>
    <submittedName>
        <fullName evidence="3">MerR family transcriptional regulator</fullName>
    </submittedName>
</protein>
<evidence type="ECO:0000256" key="1">
    <source>
        <dbReference type="ARBA" id="ARBA00023125"/>
    </source>
</evidence>
<evidence type="ECO:0000259" key="2">
    <source>
        <dbReference type="PROSITE" id="PS50937"/>
    </source>
</evidence>
<dbReference type="Gene3D" id="1.10.1660.10">
    <property type="match status" value="1"/>
</dbReference>
<dbReference type="InterPro" id="IPR047057">
    <property type="entry name" value="MerR_fam"/>
</dbReference>
<feature type="domain" description="HTH merR-type" evidence="2">
    <location>
        <begin position="1"/>
        <end position="68"/>
    </location>
</feature>
<dbReference type="GO" id="GO:0003677">
    <property type="term" value="F:DNA binding"/>
    <property type="evidence" value="ECO:0007669"/>
    <property type="project" value="UniProtKB-KW"/>
</dbReference>
<dbReference type="SUPFAM" id="SSF46955">
    <property type="entry name" value="Putative DNA-binding domain"/>
    <property type="match status" value="1"/>
</dbReference>
<dbReference type="PROSITE" id="PS50937">
    <property type="entry name" value="HTH_MERR_2"/>
    <property type="match status" value="1"/>
</dbReference>
<proteinExistence type="predicted"/>
<dbReference type="RefSeq" id="WP_153495990.1">
    <property type="nucleotide sequence ID" value="NZ_CAXYUY010000020.1"/>
</dbReference>
<dbReference type="Pfam" id="PF13411">
    <property type="entry name" value="MerR_1"/>
    <property type="match status" value="1"/>
</dbReference>
<dbReference type="PANTHER" id="PTHR30204">
    <property type="entry name" value="REDOX-CYCLING DRUG-SENSING TRANSCRIPTIONAL ACTIVATOR SOXR"/>
    <property type="match status" value="1"/>
</dbReference>
<dbReference type="InterPro" id="IPR009061">
    <property type="entry name" value="DNA-bd_dom_put_sf"/>
</dbReference>
<evidence type="ECO:0000313" key="3">
    <source>
        <dbReference type="EMBL" id="MQW39309.1"/>
    </source>
</evidence>
<dbReference type="GO" id="GO:0003700">
    <property type="term" value="F:DNA-binding transcription factor activity"/>
    <property type="evidence" value="ECO:0007669"/>
    <property type="project" value="InterPro"/>
</dbReference>
<evidence type="ECO:0000313" key="4">
    <source>
        <dbReference type="Proteomes" id="UP000439550"/>
    </source>
</evidence>
<dbReference type="SMART" id="SM00422">
    <property type="entry name" value="HTH_MERR"/>
    <property type="match status" value="1"/>
</dbReference>
<name>A0A7X2D028_9LACT</name>
<dbReference type="AlphaFoldDB" id="A0A7X2D028"/>
<reference evidence="3 4" key="1">
    <citation type="submission" date="2019-10" db="EMBL/GenBank/DDBJ databases">
        <authorList>
            <person name="Dong K."/>
        </authorList>
    </citation>
    <scope>NUCLEOTIDE SEQUENCE [LARGE SCALE GENOMIC DNA]</scope>
    <source>
        <strain evidence="3 4">DSM 28960</strain>
    </source>
</reference>